<sequence length="608" mass="64894">MAKPNSRPPAAGPSSLSTTRPADRRRRRIAQQRSRSAPSSGIFALVATVWSTGVDGHPVDPSHTALPFLYPFIDTEPASPAHPRSDGFHILDDILPPPSDTPPVVTTPACLQERSNLPDKYVQGSDGLWRKTTEWSLYGSTDCSGSCSPTATSLPSDVNDQASPSSPPNSMTSSPTASLDDFDVSLLPTGWKVQSATSRDLTIVILVLSMALAGIILFMMVTCVAWRKKKGRTKDVEKIKKKLYLEDLDEGSAESIRQMEAKQKKWARATSRWKSNIRFSARRRRVSRLSSTSSTAVAPTHDEEEDRRTIPEEHETPPFSRALSPISLHPSLSSVDDNASPPLASERAPSPVLTEPGDRIEEPVSPTLFDTPSFPPAYRPSSPGPAPLPSHPSDSPIYQSTDGVTIPGSSKPPFHRAAMAGSSSQEHGEALEPASHAGHVATDDKALLARRAAMISAPPIDGAEFSLPFVASVPALEDDDLELPLDDPHLAPHAPDPDEEVRPPYSPPESGLPSPPSKGKMAAQYDYSYEFDGDLDIANVEPESGPSAPPFEESPSAPPFEAACVAPSAPPLEDDGVPAASAPPLEASEAAEIPVLGGRICHGEHTST</sequence>
<gene>
    <name evidence="1" type="ORF">BV25DRAFT_1390753</name>
</gene>
<comment type="caution">
    <text evidence="1">The sequence shown here is derived from an EMBL/GenBank/DDBJ whole genome shotgun (WGS) entry which is preliminary data.</text>
</comment>
<reference evidence="1" key="1">
    <citation type="submission" date="2021-03" db="EMBL/GenBank/DDBJ databases">
        <authorList>
            <consortium name="DOE Joint Genome Institute"/>
            <person name="Ahrendt S."/>
            <person name="Looney B.P."/>
            <person name="Miyauchi S."/>
            <person name="Morin E."/>
            <person name="Drula E."/>
            <person name="Courty P.E."/>
            <person name="Chicoki N."/>
            <person name="Fauchery L."/>
            <person name="Kohler A."/>
            <person name="Kuo A."/>
            <person name="Labutti K."/>
            <person name="Pangilinan J."/>
            <person name="Lipzen A."/>
            <person name="Riley R."/>
            <person name="Andreopoulos W."/>
            <person name="He G."/>
            <person name="Johnson J."/>
            <person name="Barry K.W."/>
            <person name="Grigoriev I.V."/>
            <person name="Nagy L."/>
            <person name="Hibbett D."/>
            <person name="Henrissat B."/>
            <person name="Matheny P.B."/>
            <person name="Labbe J."/>
            <person name="Martin F."/>
        </authorList>
    </citation>
    <scope>NUCLEOTIDE SEQUENCE</scope>
    <source>
        <strain evidence="1">HHB10654</strain>
    </source>
</reference>
<name>A0ACB8TDJ0_9AGAM</name>
<evidence type="ECO:0000313" key="2">
    <source>
        <dbReference type="Proteomes" id="UP000814140"/>
    </source>
</evidence>
<protein>
    <submittedName>
        <fullName evidence="1">Uncharacterized protein</fullName>
    </submittedName>
</protein>
<dbReference type="EMBL" id="MU277192">
    <property type="protein sequence ID" value="KAI0066498.1"/>
    <property type="molecule type" value="Genomic_DNA"/>
</dbReference>
<keyword evidence="2" id="KW-1185">Reference proteome</keyword>
<evidence type="ECO:0000313" key="1">
    <source>
        <dbReference type="EMBL" id="KAI0066498.1"/>
    </source>
</evidence>
<dbReference type="Proteomes" id="UP000814140">
    <property type="component" value="Unassembled WGS sequence"/>
</dbReference>
<accession>A0ACB8TDJ0</accession>
<reference evidence="1" key="2">
    <citation type="journal article" date="2022" name="New Phytol.">
        <title>Evolutionary transition to the ectomycorrhizal habit in the genomes of a hyperdiverse lineage of mushroom-forming fungi.</title>
        <authorList>
            <person name="Looney B."/>
            <person name="Miyauchi S."/>
            <person name="Morin E."/>
            <person name="Drula E."/>
            <person name="Courty P.E."/>
            <person name="Kohler A."/>
            <person name="Kuo A."/>
            <person name="LaButti K."/>
            <person name="Pangilinan J."/>
            <person name="Lipzen A."/>
            <person name="Riley R."/>
            <person name="Andreopoulos W."/>
            <person name="He G."/>
            <person name="Johnson J."/>
            <person name="Nolan M."/>
            <person name="Tritt A."/>
            <person name="Barry K.W."/>
            <person name="Grigoriev I.V."/>
            <person name="Nagy L.G."/>
            <person name="Hibbett D."/>
            <person name="Henrissat B."/>
            <person name="Matheny P.B."/>
            <person name="Labbe J."/>
            <person name="Martin F.M."/>
        </authorList>
    </citation>
    <scope>NUCLEOTIDE SEQUENCE</scope>
    <source>
        <strain evidence="1">HHB10654</strain>
    </source>
</reference>
<organism evidence="1 2">
    <name type="scientific">Artomyces pyxidatus</name>
    <dbReference type="NCBI Taxonomy" id="48021"/>
    <lineage>
        <taxon>Eukaryota</taxon>
        <taxon>Fungi</taxon>
        <taxon>Dikarya</taxon>
        <taxon>Basidiomycota</taxon>
        <taxon>Agaricomycotina</taxon>
        <taxon>Agaricomycetes</taxon>
        <taxon>Russulales</taxon>
        <taxon>Auriscalpiaceae</taxon>
        <taxon>Artomyces</taxon>
    </lineage>
</organism>
<proteinExistence type="predicted"/>